<gene>
    <name evidence="2" type="ORF">LSALG_LOCUS29162</name>
</gene>
<accession>A0AA36EDM4</accession>
<dbReference type="InterPro" id="IPR036735">
    <property type="entry name" value="NGN_dom_sf"/>
</dbReference>
<organism evidence="2 3">
    <name type="scientific">Lactuca saligna</name>
    <name type="common">Willowleaf lettuce</name>
    <dbReference type="NCBI Taxonomy" id="75948"/>
    <lineage>
        <taxon>Eukaryota</taxon>
        <taxon>Viridiplantae</taxon>
        <taxon>Streptophyta</taxon>
        <taxon>Embryophyta</taxon>
        <taxon>Tracheophyta</taxon>
        <taxon>Spermatophyta</taxon>
        <taxon>Magnoliopsida</taxon>
        <taxon>eudicotyledons</taxon>
        <taxon>Gunneridae</taxon>
        <taxon>Pentapetalae</taxon>
        <taxon>asterids</taxon>
        <taxon>campanulids</taxon>
        <taxon>Asterales</taxon>
        <taxon>Asteraceae</taxon>
        <taxon>Cichorioideae</taxon>
        <taxon>Cichorieae</taxon>
        <taxon>Lactucinae</taxon>
        <taxon>Lactuca</taxon>
    </lineage>
</organism>
<name>A0AA36EDM4_LACSI</name>
<dbReference type="Pfam" id="PF03439">
    <property type="entry name" value="Spt5-NGN"/>
    <property type="match status" value="1"/>
</dbReference>
<dbReference type="GO" id="GO:0006357">
    <property type="term" value="P:regulation of transcription by RNA polymerase II"/>
    <property type="evidence" value="ECO:0007669"/>
    <property type="project" value="InterPro"/>
</dbReference>
<evidence type="ECO:0000313" key="2">
    <source>
        <dbReference type="EMBL" id="CAI9289945.1"/>
    </source>
</evidence>
<dbReference type="InterPro" id="IPR005100">
    <property type="entry name" value="NGN-domain"/>
</dbReference>
<keyword evidence="3" id="KW-1185">Reference proteome</keyword>
<dbReference type="Gene3D" id="3.30.70.940">
    <property type="entry name" value="NusG, N-terminal domain"/>
    <property type="match status" value="1"/>
</dbReference>
<dbReference type="InterPro" id="IPR039385">
    <property type="entry name" value="NGN_Euk"/>
</dbReference>
<dbReference type="AlphaFoldDB" id="A0AA36EDM4"/>
<evidence type="ECO:0000313" key="3">
    <source>
        <dbReference type="Proteomes" id="UP001177003"/>
    </source>
</evidence>
<feature type="domain" description="NGN" evidence="1">
    <location>
        <begin position="107"/>
        <end position="165"/>
    </location>
</feature>
<sequence length="205" mass="24011">MLILDLKAAKVTVKEYEFDEKKMENVQSHLEKLVANNYYLNSDRSRAILIQVKDELKTPNIPFFPKEDERDEPGSTFVRYAEDHQTTEAPRSDEKNTYMLYSKDPTIWKVKCMVGRERHSAFCLMQKYVDLKALGTKLQIVSAFAIDHVKGFIYIEAEKQYDINEERQRKAVHRWECQKNQSIKSEAYGDAVRFYTGAMPILKVI</sequence>
<dbReference type="PANTHER" id="PTHR11125">
    <property type="entry name" value="SUPPRESSOR OF TY 5"/>
    <property type="match status" value="1"/>
</dbReference>
<dbReference type="GO" id="GO:0003729">
    <property type="term" value="F:mRNA binding"/>
    <property type="evidence" value="ECO:0007669"/>
    <property type="project" value="TreeGrafter"/>
</dbReference>
<dbReference type="GO" id="GO:0032784">
    <property type="term" value="P:regulation of DNA-templated transcription elongation"/>
    <property type="evidence" value="ECO:0007669"/>
    <property type="project" value="InterPro"/>
</dbReference>
<dbReference type="CDD" id="cd09888">
    <property type="entry name" value="NGN_Euk"/>
    <property type="match status" value="1"/>
</dbReference>
<dbReference type="GO" id="GO:0032044">
    <property type="term" value="C:DSIF complex"/>
    <property type="evidence" value="ECO:0007669"/>
    <property type="project" value="TreeGrafter"/>
</dbReference>
<reference evidence="2" key="1">
    <citation type="submission" date="2023-04" db="EMBL/GenBank/DDBJ databases">
        <authorList>
            <person name="Vijverberg K."/>
            <person name="Xiong W."/>
            <person name="Schranz E."/>
        </authorList>
    </citation>
    <scope>NUCLEOTIDE SEQUENCE</scope>
</reference>
<dbReference type="Proteomes" id="UP001177003">
    <property type="component" value="Chromosome 6"/>
</dbReference>
<dbReference type="InterPro" id="IPR039659">
    <property type="entry name" value="SPT5"/>
</dbReference>
<dbReference type="PANTHER" id="PTHR11125:SF8">
    <property type="entry name" value="PROTEIN RNA-DIRECTED DNA METHYLATION 3"/>
    <property type="match status" value="1"/>
</dbReference>
<dbReference type="GO" id="GO:0006368">
    <property type="term" value="P:transcription elongation by RNA polymerase II"/>
    <property type="evidence" value="ECO:0007669"/>
    <property type="project" value="TreeGrafter"/>
</dbReference>
<protein>
    <recommendedName>
        <fullName evidence="1">NGN domain-containing protein</fullName>
    </recommendedName>
</protein>
<evidence type="ECO:0000259" key="1">
    <source>
        <dbReference type="Pfam" id="PF03439"/>
    </source>
</evidence>
<proteinExistence type="predicted"/>
<dbReference type="EMBL" id="OX465082">
    <property type="protein sequence ID" value="CAI9289945.1"/>
    <property type="molecule type" value="Genomic_DNA"/>
</dbReference>